<accession>A0A8H6NI66</accession>
<evidence type="ECO:0000259" key="18">
    <source>
        <dbReference type="PROSITE" id="PS52012"/>
    </source>
</evidence>
<keyword evidence="20" id="KW-1185">Reference proteome</keyword>
<comment type="similarity">
    <text evidence="4">Belongs to the RBT5 family.</text>
</comment>
<evidence type="ECO:0000256" key="10">
    <source>
        <dbReference type="ARBA" id="ARBA00023136"/>
    </source>
</evidence>
<evidence type="ECO:0000256" key="17">
    <source>
        <dbReference type="SAM" id="SignalP"/>
    </source>
</evidence>
<evidence type="ECO:0000256" key="8">
    <source>
        <dbReference type="ARBA" id="ARBA00022729"/>
    </source>
</evidence>
<evidence type="ECO:0000256" key="14">
    <source>
        <dbReference type="PROSITE-ProRule" id="PRU01356"/>
    </source>
</evidence>
<feature type="transmembrane region" description="Helical" evidence="16">
    <location>
        <begin position="130"/>
        <end position="151"/>
    </location>
</feature>
<feature type="region of interest" description="Disordered" evidence="15">
    <location>
        <begin position="382"/>
        <end position="412"/>
    </location>
</feature>
<dbReference type="Proteomes" id="UP000639643">
    <property type="component" value="Unassembled WGS sequence"/>
</dbReference>
<keyword evidence="6" id="KW-0336">GPI-anchor</keyword>
<evidence type="ECO:0000313" key="20">
    <source>
        <dbReference type="Proteomes" id="UP000639643"/>
    </source>
</evidence>
<keyword evidence="7 16" id="KW-0812">Transmembrane</keyword>
<reference evidence="19" key="1">
    <citation type="journal article" date="2020" name="Phytopathology">
        <title>Genome Sequence Resources of Colletotrichum truncatum, C. plurivorum, C. musicola, and C. sojae: Four Species Pathogenic to Soybean (Glycine max).</title>
        <authorList>
            <person name="Rogerio F."/>
            <person name="Boufleur T.R."/>
            <person name="Ciampi-Guillardi M."/>
            <person name="Sukno S.A."/>
            <person name="Thon M.R."/>
            <person name="Massola Junior N.S."/>
            <person name="Baroncelli R."/>
        </authorList>
    </citation>
    <scope>NUCLEOTIDE SEQUENCE</scope>
    <source>
        <strain evidence="19">LFN0074</strain>
    </source>
</reference>
<protein>
    <submittedName>
        <fullName evidence="19">CFEM domain-containing protein (Integral membrane protein)</fullName>
    </submittedName>
</protein>
<dbReference type="AlphaFoldDB" id="A0A8H6NI66"/>
<dbReference type="PANTHER" id="PTHR33048:SF143">
    <property type="entry name" value="EXTRACELLULAR MEMBRANE PROTEIN CFEM DOMAIN-CONTAINING PROTEIN-RELATED"/>
    <property type="match status" value="1"/>
</dbReference>
<keyword evidence="10 16" id="KW-0472">Membrane</keyword>
<feature type="transmembrane region" description="Helical" evidence="16">
    <location>
        <begin position="260"/>
        <end position="279"/>
    </location>
</feature>
<evidence type="ECO:0000256" key="15">
    <source>
        <dbReference type="SAM" id="MobiDB-lite"/>
    </source>
</evidence>
<feature type="domain" description="CFEM" evidence="18">
    <location>
        <begin position="2"/>
        <end position="113"/>
    </location>
</feature>
<dbReference type="InterPro" id="IPR052337">
    <property type="entry name" value="SAT4-like"/>
</dbReference>
<feature type="disulfide bond" evidence="14">
    <location>
        <begin position="34"/>
        <end position="65"/>
    </location>
</feature>
<comment type="similarity">
    <text evidence="13">Belongs to the SAT4 family.</text>
</comment>
<organism evidence="19 20">
    <name type="scientific">Colletotrichum musicola</name>
    <dbReference type="NCBI Taxonomy" id="2175873"/>
    <lineage>
        <taxon>Eukaryota</taxon>
        <taxon>Fungi</taxon>
        <taxon>Dikarya</taxon>
        <taxon>Ascomycota</taxon>
        <taxon>Pezizomycotina</taxon>
        <taxon>Sordariomycetes</taxon>
        <taxon>Hypocreomycetidae</taxon>
        <taxon>Glomerellales</taxon>
        <taxon>Glomerellaceae</taxon>
        <taxon>Colletotrichum</taxon>
        <taxon>Colletotrichum orchidearum species complex</taxon>
    </lineage>
</organism>
<evidence type="ECO:0000256" key="3">
    <source>
        <dbReference type="ARBA" id="ARBA00004613"/>
    </source>
</evidence>
<feature type="transmembrane region" description="Helical" evidence="16">
    <location>
        <begin position="317"/>
        <end position="344"/>
    </location>
</feature>
<feature type="transmembrane region" description="Helical" evidence="16">
    <location>
        <begin position="171"/>
        <end position="196"/>
    </location>
</feature>
<dbReference type="PANTHER" id="PTHR33048">
    <property type="entry name" value="PTH11-LIKE INTEGRAL MEMBRANE PROTEIN (AFU_ORTHOLOGUE AFUA_5G11245)"/>
    <property type="match status" value="1"/>
</dbReference>
<evidence type="ECO:0000256" key="9">
    <source>
        <dbReference type="ARBA" id="ARBA00022989"/>
    </source>
</evidence>
<keyword evidence="5" id="KW-0964">Secreted</keyword>
<evidence type="ECO:0000256" key="2">
    <source>
        <dbReference type="ARBA" id="ARBA00004589"/>
    </source>
</evidence>
<evidence type="ECO:0000256" key="6">
    <source>
        <dbReference type="ARBA" id="ARBA00022622"/>
    </source>
</evidence>
<feature type="chain" id="PRO_5034347378" evidence="17">
    <location>
        <begin position="21"/>
        <end position="412"/>
    </location>
</feature>
<keyword evidence="6" id="KW-0325">Glycoprotein</keyword>
<evidence type="ECO:0000256" key="12">
    <source>
        <dbReference type="ARBA" id="ARBA00023288"/>
    </source>
</evidence>
<keyword evidence="9 16" id="KW-1133">Transmembrane helix</keyword>
<feature type="disulfide bond" evidence="14">
    <location>
        <begin position="53"/>
        <end position="86"/>
    </location>
</feature>
<feature type="transmembrane region" description="Helical" evidence="16">
    <location>
        <begin position="291"/>
        <end position="311"/>
    </location>
</feature>
<evidence type="ECO:0000256" key="5">
    <source>
        <dbReference type="ARBA" id="ARBA00022525"/>
    </source>
</evidence>
<dbReference type="InterPro" id="IPR049326">
    <property type="entry name" value="Rhodopsin_dom_fungi"/>
</dbReference>
<gene>
    <name evidence="19" type="ORF">CMUS01_06529</name>
</gene>
<dbReference type="Pfam" id="PF20684">
    <property type="entry name" value="Fung_rhodopsin"/>
    <property type="match status" value="1"/>
</dbReference>
<evidence type="ECO:0000313" key="19">
    <source>
        <dbReference type="EMBL" id="KAF6833510.1"/>
    </source>
</evidence>
<keyword evidence="8 17" id="KW-0732">Signal</keyword>
<dbReference type="GO" id="GO:0005576">
    <property type="term" value="C:extracellular region"/>
    <property type="evidence" value="ECO:0007669"/>
    <property type="project" value="UniProtKB-SubCell"/>
</dbReference>
<keyword evidence="12" id="KW-0449">Lipoprotein</keyword>
<feature type="disulfide bond" evidence="14">
    <location>
        <begin position="30"/>
        <end position="70"/>
    </location>
</feature>
<evidence type="ECO:0000256" key="11">
    <source>
        <dbReference type="ARBA" id="ARBA00023157"/>
    </source>
</evidence>
<feature type="disulfide bond" evidence="14">
    <location>
        <begin position="44"/>
        <end position="51"/>
    </location>
</feature>
<dbReference type="EMBL" id="WIGM01000215">
    <property type="protein sequence ID" value="KAF6833510.1"/>
    <property type="molecule type" value="Genomic_DNA"/>
</dbReference>
<dbReference type="InterPro" id="IPR008427">
    <property type="entry name" value="Extracellular_membr_CFEM_dom"/>
</dbReference>
<evidence type="ECO:0000256" key="16">
    <source>
        <dbReference type="SAM" id="Phobius"/>
    </source>
</evidence>
<feature type="transmembrane region" description="Helical" evidence="16">
    <location>
        <begin position="208"/>
        <end position="229"/>
    </location>
</feature>
<name>A0A8H6NI66_9PEZI</name>
<comment type="caution">
    <text evidence="14">Lacks conserved residue(s) required for the propagation of feature annotation.</text>
</comment>
<dbReference type="OrthoDB" id="2496787at2759"/>
<keyword evidence="11 14" id="KW-1015">Disulfide bond</keyword>
<dbReference type="Pfam" id="PF05730">
    <property type="entry name" value="CFEM"/>
    <property type="match status" value="1"/>
</dbReference>
<feature type="signal peptide" evidence="17">
    <location>
        <begin position="1"/>
        <end position="20"/>
    </location>
</feature>
<comment type="subcellular location">
    <subcellularLocation>
        <location evidence="2">Membrane</location>
        <topology evidence="2">Lipid-anchor</topology>
        <topology evidence="2">GPI-anchor</topology>
    </subcellularLocation>
    <subcellularLocation>
        <location evidence="1">Membrane</location>
        <topology evidence="1">Multi-pass membrane protein</topology>
    </subcellularLocation>
    <subcellularLocation>
        <location evidence="3">Secreted</location>
    </subcellularLocation>
</comment>
<proteinExistence type="inferred from homology"/>
<feature type="transmembrane region" description="Helical" evidence="16">
    <location>
        <begin position="96"/>
        <end position="118"/>
    </location>
</feature>
<evidence type="ECO:0000256" key="1">
    <source>
        <dbReference type="ARBA" id="ARBA00004141"/>
    </source>
</evidence>
<dbReference type="GO" id="GO:0098552">
    <property type="term" value="C:side of membrane"/>
    <property type="evidence" value="ECO:0007669"/>
    <property type="project" value="UniProtKB-KW"/>
</dbReference>
<dbReference type="SMART" id="SM00747">
    <property type="entry name" value="CFEM"/>
    <property type="match status" value="1"/>
</dbReference>
<evidence type="ECO:0000256" key="7">
    <source>
        <dbReference type="ARBA" id="ARBA00022692"/>
    </source>
</evidence>
<dbReference type="PROSITE" id="PS52012">
    <property type="entry name" value="CFEM"/>
    <property type="match status" value="1"/>
</dbReference>
<evidence type="ECO:0000256" key="4">
    <source>
        <dbReference type="ARBA" id="ARBA00010031"/>
    </source>
</evidence>
<comment type="caution">
    <text evidence="19">The sequence shown here is derived from an EMBL/GenBank/DDBJ whole genome shotgun (WGS) entry which is preliminary data.</text>
</comment>
<sequence length="412" mass="44727">MVSSRVVALALLGLSTLCSAQGTLMGIPDCAIDCMIKALPETTCGPTNQTCLCADTKFSDAVTPCVVASCTVKEALAVANTSITQCERPATDQTAVIHWVSGVATVLSTVFVAMRLVSRAAKLGAWGNDDTAVMVAFAFDVALYIIITLLAKVGLGRDIWKLPMWQIPEFIKLMLVVEIMYVLAIAASKSSILFFYCRIFPDKRFRNAVWAVQIFNAVVALSFLILFTAQCQPFSYFWTQWDGEHHGQCIDFGTAGLVHLALQVAIDLAILVLPITQIYSLQMDARRKAGVMAMFLTGIFVTIVTCLRIQGLAQDSTWFNISVAALGPIILTHVEASVCITVACMPNGWQLFKIFSSHVVKMSTTLVSKKGSLASNNQTSALGRELEDRPLKSPATESTAFPEESVHSPLRV</sequence>
<evidence type="ECO:0000256" key="13">
    <source>
        <dbReference type="ARBA" id="ARBA00038359"/>
    </source>
</evidence>